<dbReference type="EMBL" id="CP003051">
    <property type="protein sequence ID" value="AGA89606.1"/>
    <property type="molecule type" value="Genomic_DNA"/>
</dbReference>
<reference evidence="5 6" key="1">
    <citation type="submission" date="2011-09" db="EMBL/GenBank/DDBJ databases">
        <title>Complete sequence of chromosome of Thioflavicoccus mobilis 8321.</title>
        <authorList>
            <consortium name="US DOE Joint Genome Institute"/>
            <person name="Lucas S."/>
            <person name="Han J."/>
            <person name="Lapidus A."/>
            <person name="Cheng J.-F."/>
            <person name="Goodwin L."/>
            <person name="Pitluck S."/>
            <person name="Peters L."/>
            <person name="Ovchinnikova G."/>
            <person name="Lu M."/>
            <person name="Detter J.C."/>
            <person name="Han C."/>
            <person name="Tapia R."/>
            <person name="Land M."/>
            <person name="Hauser L."/>
            <person name="Kyrpides N."/>
            <person name="Ivanova N."/>
            <person name="Pagani I."/>
            <person name="Vogl K."/>
            <person name="Liu Z."/>
            <person name="Imhoff J."/>
            <person name="Thiel V."/>
            <person name="Frigaard N.-U."/>
            <person name="Bryant D."/>
            <person name="Woyke T."/>
        </authorList>
    </citation>
    <scope>NUCLEOTIDE SEQUENCE [LARGE SCALE GENOMIC DNA]</scope>
    <source>
        <strain evidence="5 6">8321</strain>
    </source>
</reference>
<dbReference type="InterPro" id="IPR043128">
    <property type="entry name" value="Rev_trsase/Diguanyl_cyclase"/>
</dbReference>
<comment type="cofactor">
    <cofactor evidence="1">
        <name>Mg(2+)</name>
        <dbReference type="ChEBI" id="CHEBI:18420"/>
    </cofactor>
</comment>
<dbReference type="InterPro" id="IPR000160">
    <property type="entry name" value="GGDEF_dom"/>
</dbReference>
<dbReference type="PROSITE" id="PS50113">
    <property type="entry name" value="PAC"/>
    <property type="match status" value="2"/>
</dbReference>
<dbReference type="AlphaFoldDB" id="L0GUE0"/>
<dbReference type="InterPro" id="IPR000700">
    <property type="entry name" value="PAS-assoc_C"/>
</dbReference>
<dbReference type="SMART" id="SM00086">
    <property type="entry name" value="PAC"/>
    <property type="match status" value="2"/>
</dbReference>
<dbReference type="eggNOG" id="COG3706">
    <property type="taxonomic scope" value="Bacteria"/>
</dbReference>
<accession>L0GUE0</accession>
<feature type="domain" description="GGDEF" evidence="4">
    <location>
        <begin position="297"/>
        <end position="431"/>
    </location>
</feature>
<evidence type="ECO:0000256" key="1">
    <source>
        <dbReference type="ARBA" id="ARBA00001946"/>
    </source>
</evidence>
<feature type="domain" description="PAC" evidence="3">
    <location>
        <begin position="83"/>
        <end position="136"/>
    </location>
</feature>
<feature type="domain" description="PAS" evidence="2">
    <location>
        <begin position="137"/>
        <end position="190"/>
    </location>
</feature>
<evidence type="ECO:0000259" key="4">
    <source>
        <dbReference type="PROSITE" id="PS50887"/>
    </source>
</evidence>
<dbReference type="InterPro" id="IPR029787">
    <property type="entry name" value="Nucleotide_cyclase"/>
</dbReference>
<dbReference type="InterPro" id="IPR000014">
    <property type="entry name" value="PAS"/>
</dbReference>
<dbReference type="Pfam" id="PF13426">
    <property type="entry name" value="PAS_9"/>
    <property type="match status" value="1"/>
</dbReference>
<dbReference type="CDD" id="cd00130">
    <property type="entry name" value="PAS"/>
    <property type="match status" value="2"/>
</dbReference>
<dbReference type="Pfam" id="PF00990">
    <property type="entry name" value="GGDEF"/>
    <property type="match status" value="1"/>
</dbReference>
<dbReference type="Gene3D" id="3.30.450.20">
    <property type="entry name" value="PAS domain"/>
    <property type="match status" value="2"/>
</dbReference>
<dbReference type="NCBIfam" id="TIGR00229">
    <property type="entry name" value="sensory_box"/>
    <property type="match status" value="1"/>
</dbReference>
<dbReference type="SUPFAM" id="SSF55073">
    <property type="entry name" value="Nucleotide cyclase"/>
    <property type="match status" value="1"/>
</dbReference>
<gene>
    <name evidence="5" type="ORF">Thimo_0767</name>
</gene>
<evidence type="ECO:0000259" key="3">
    <source>
        <dbReference type="PROSITE" id="PS50113"/>
    </source>
</evidence>
<keyword evidence="6" id="KW-1185">Reference proteome</keyword>
<dbReference type="InterPro" id="IPR001610">
    <property type="entry name" value="PAC"/>
</dbReference>
<dbReference type="PROSITE" id="PS50887">
    <property type="entry name" value="GGDEF"/>
    <property type="match status" value="1"/>
</dbReference>
<dbReference type="SMART" id="SM00267">
    <property type="entry name" value="GGDEF"/>
    <property type="match status" value="1"/>
</dbReference>
<dbReference type="GO" id="GO:0003824">
    <property type="term" value="F:catalytic activity"/>
    <property type="evidence" value="ECO:0007669"/>
    <property type="project" value="UniProtKB-ARBA"/>
</dbReference>
<feature type="domain" description="PAC" evidence="3">
    <location>
        <begin position="213"/>
        <end position="265"/>
    </location>
</feature>
<dbReference type="InterPro" id="IPR013656">
    <property type="entry name" value="PAS_4"/>
</dbReference>
<dbReference type="PANTHER" id="PTHR46663:SF4">
    <property type="entry name" value="DIGUANYLATE CYCLASE DGCT-RELATED"/>
    <property type="match status" value="1"/>
</dbReference>
<sequence>MTQSDDRQTIQLFVDGVAASLGLIERDPQRQLVVVACNRHFSEMFGGGSKLTETTPFLLKDLVPRYNRLEFLDNINRSIDSGRPLEFEQVYDLKTGTRWWRISVNPIVEKSGKVIRLLVTGQDITIKVELEHQLKLASSRFASVVEAAYDCIITINQRERIVLFNKAAQELFGYHEDEVLGESLEMLIPSRFRDHHSDHIDRFALSPIRSRQMEERGRVLGLHKDGTEFPVEIAISKIHVGGLVEFTAIVRDISEKVRLLDQLAQQATTDHLTGLLNRRELEDRAQELIEGSRRQGEPLSLLLLDVDKFKTINDTFGHEAGDEVLQLLARVAAQTIRHLDVVARLGGEEFVVVMPETDKAQALAMAERLRRIYERQSFEHSWKQDPIPFTVSIGVTTLTTEDDDLAKPLKRADEALYQAKSNGRNRIEYAD</sequence>
<dbReference type="Proteomes" id="UP000010816">
    <property type="component" value="Chromosome"/>
</dbReference>
<dbReference type="RefSeq" id="WP_015279753.1">
    <property type="nucleotide sequence ID" value="NC_019940.1"/>
</dbReference>
<dbReference type="PATRIC" id="fig|765912.4.peg.754"/>
<dbReference type="STRING" id="765912.Thimo_0767"/>
<dbReference type="NCBIfam" id="TIGR00254">
    <property type="entry name" value="GGDEF"/>
    <property type="match status" value="1"/>
</dbReference>
<dbReference type="Pfam" id="PF08448">
    <property type="entry name" value="PAS_4"/>
    <property type="match status" value="1"/>
</dbReference>
<dbReference type="CDD" id="cd01949">
    <property type="entry name" value="GGDEF"/>
    <property type="match status" value="1"/>
</dbReference>
<dbReference type="KEGG" id="tmb:Thimo_0767"/>
<dbReference type="HOGENOM" id="CLU_000445_11_4_6"/>
<proteinExistence type="predicted"/>
<dbReference type="InterPro" id="IPR035965">
    <property type="entry name" value="PAS-like_dom_sf"/>
</dbReference>
<dbReference type="OrthoDB" id="9812260at2"/>
<dbReference type="FunFam" id="3.30.70.270:FF:000001">
    <property type="entry name" value="Diguanylate cyclase domain protein"/>
    <property type="match status" value="1"/>
</dbReference>
<evidence type="ECO:0000259" key="2">
    <source>
        <dbReference type="PROSITE" id="PS50112"/>
    </source>
</evidence>
<evidence type="ECO:0000313" key="6">
    <source>
        <dbReference type="Proteomes" id="UP000010816"/>
    </source>
</evidence>
<evidence type="ECO:0000313" key="5">
    <source>
        <dbReference type="EMBL" id="AGA89606.1"/>
    </source>
</evidence>
<dbReference type="SUPFAM" id="SSF55785">
    <property type="entry name" value="PYP-like sensor domain (PAS domain)"/>
    <property type="match status" value="2"/>
</dbReference>
<dbReference type="InterPro" id="IPR052163">
    <property type="entry name" value="DGC-Regulatory_Protein"/>
</dbReference>
<dbReference type="PANTHER" id="PTHR46663">
    <property type="entry name" value="DIGUANYLATE CYCLASE DGCT-RELATED"/>
    <property type="match status" value="1"/>
</dbReference>
<organism evidence="5 6">
    <name type="scientific">Thioflavicoccus mobilis 8321</name>
    <dbReference type="NCBI Taxonomy" id="765912"/>
    <lineage>
        <taxon>Bacteria</taxon>
        <taxon>Pseudomonadati</taxon>
        <taxon>Pseudomonadota</taxon>
        <taxon>Gammaproteobacteria</taxon>
        <taxon>Chromatiales</taxon>
        <taxon>Chromatiaceae</taxon>
        <taxon>Thioflavicoccus</taxon>
    </lineage>
</organism>
<name>L0GUE0_9GAMM</name>
<dbReference type="SMART" id="SM00091">
    <property type="entry name" value="PAS"/>
    <property type="match status" value="2"/>
</dbReference>
<dbReference type="Gene3D" id="3.30.70.270">
    <property type="match status" value="1"/>
</dbReference>
<dbReference type="PROSITE" id="PS50112">
    <property type="entry name" value="PAS"/>
    <property type="match status" value="1"/>
</dbReference>
<protein>
    <submittedName>
        <fullName evidence="5">PAS domain S-box/diguanylate cyclase (GGDEF) domain-containing protein</fullName>
    </submittedName>
</protein>